<comment type="function">
    <text evidence="9 10">The RecF protein is involved in DNA metabolism; it is required for DNA replication and normal SOS inducibility. RecF binds preferentially to single-stranded, linear DNA. It also seems to bind ATP.</text>
</comment>
<evidence type="ECO:0000256" key="1">
    <source>
        <dbReference type="ARBA" id="ARBA00004496"/>
    </source>
</evidence>
<comment type="subcellular location">
    <subcellularLocation>
        <location evidence="1 9 10">Cytoplasm</location>
    </subcellularLocation>
</comment>
<evidence type="ECO:0000256" key="5">
    <source>
        <dbReference type="ARBA" id="ARBA00022705"/>
    </source>
</evidence>
<evidence type="ECO:0000256" key="2">
    <source>
        <dbReference type="ARBA" id="ARBA00008016"/>
    </source>
</evidence>
<dbReference type="Gene3D" id="1.20.1050.90">
    <property type="entry name" value="RecF/RecN/SMC, N-terminal domain"/>
    <property type="match status" value="1"/>
</dbReference>
<dbReference type="GO" id="GO:0003697">
    <property type="term" value="F:single-stranded DNA binding"/>
    <property type="evidence" value="ECO:0007669"/>
    <property type="project" value="UniProtKB-UniRule"/>
</dbReference>
<dbReference type="InterPro" id="IPR003395">
    <property type="entry name" value="RecF/RecN/SMC_N"/>
</dbReference>
<dbReference type="STRING" id="862515.HMPREF0658_0185"/>
<name>E0NPT4_9BACT</name>
<keyword evidence="8 9" id="KW-0238">DNA-binding</keyword>
<dbReference type="eggNOG" id="COG1195">
    <property type="taxonomic scope" value="Bacteria"/>
</dbReference>
<evidence type="ECO:0000256" key="6">
    <source>
        <dbReference type="ARBA" id="ARBA00022741"/>
    </source>
</evidence>
<evidence type="ECO:0000256" key="8">
    <source>
        <dbReference type="ARBA" id="ARBA00023125"/>
    </source>
</evidence>
<dbReference type="InterPro" id="IPR001238">
    <property type="entry name" value="DNA-binding_RecF"/>
</dbReference>
<organism evidence="12 13">
    <name type="scientific">Hoylesella marshii DSM 16973 = JCM 13450</name>
    <dbReference type="NCBI Taxonomy" id="862515"/>
    <lineage>
        <taxon>Bacteria</taxon>
        <taxon>Pseudomonadati</taxon>
        <taxon>Bacteroidota</taxon>
        <taxon>Bacteroidia</taxon>
        <taxon>Bacteroidales</taxon>
        <taxon>Prevotellaceae</taxon>
        <taxon>Hoylesella</taxon>
    </lineage>
</organism>
<evidence type="ECO:0000313" key="13">
    <source>
        <dbReference type="Proteomes" id="UP000004394"/>
    </source>
</evidence>
<dbReference type="Pfam" id="PF02463">
    <property type="entry name" value="SMC_N"/>
    <property type="match status" value="1"/>
</dbReference>
<keyword evidence="9 10" id="KW-0234">DNA repair</keyword>
<dbReference type="SUPFAM" id="SSF52540">
    <property type="entry name" value="P-loop containing nucleoside triphosphate hydrolases"/>
    <property type="match status" value="1"/>
</dbReference>
<comment type="similarity">
    <text evidence="2 9 10">Belongs to the RecF family.</text>
</comment>
<keyword evidence="13" id="KW-1185">Reference proteome</keyword>
<dbReference type="PROSITE" id="PS00618">
    <property type="entry name" value="RECF_2"/>
    <property type="match status" value="1"/>
</dbReference>
<dbReference type="HOGENOM" id="CLU_040267_0_1_10"/>
<dbReference type="InterPro" id="IPR042174">
    <property type="entry name" value="RecF_2"/>
</dbReference>
<dbReference type="GO" id="GO:0005737">
    <property type="term" value="C:cytoplasm"/>
    <property type="evidence" value="ECO:0007669"/>
    <property type="project" value="UniProtKB-SubCell"/>
</dbReference>
<evidence type="ECO:0000256" key="9">
    <source>
        <dbReference type="HAMAP-Rule" id="MF_00365"/>
    </source>
</evidence>
<comment type="caution">
    <text evidence="12">The sequence shown here is derived from an EMBL/GenBank/DDBJ whole genome shotgun (WGS) entry which is preliminary data.</text>
</comment>
<keyword evidence="5 9" id="KW-0235">DNA replication</keyword>
<feature type="domain" description="RecF/RecN/SMC N-terminal" evidence="11">
    <location>
        <begin position="3"/>
        <end position="343"/>
    </location>
</feature>
<evidence type="ECO:0000256" key="3">
    <source>
        <dbReference type="ARBA" id="ARBA00020170"/>
    </source>
</evidence>
<reference evidence="12" key="1">
    <citation type="submission" date="2010-07" db="EMBL/GenBank/DDBJ databases">
        <authorList>
            <person name="Muzny D."/>
            <person name="Qin X."/>
            <person name="Deng J."/>
            <person name="Jiang H."/>
            <person name="Liu Y."/>
            <person name="Qu J."/>
            <person name="Song X.-Z."/>
            <person name="Zhang L."/>
            <person name="Thornton R."/>
            <person name="Coyle M."/>
            <person name="Francisco L."/>
            <person name="Jackson L."/>
            <person name="Javaid M."/>
            <person name="Korchina V."/>
            <person name="Kovar C."/>
            <person name="Mata R."/>
            <person name="Mathew T."/>
            <person name="Ngo R."/>
            <person name="Nguyen L."/>
            <person name="Nguyen N."/>
            <person name="Okwuonu G."/>
            <person name="Ongeri F."/>
            <person name="Pham C."/>
            <person name="Simmons D."/>
            <person name="Wilczek-Boney K."/>
            <person name="Hale W."/>
            <person name="Jakkamsetti A."/>
            <person name="Pham P."/>
            <person name="Ruth R."/>
            <person name="San Lucas F."/>
            <person name="Warren J."/>
            <person name="Zhang J."/>
            <person name="Zhao Z."/>
            <person name="Zhou C."/>
            <person name="Zhu D."/>
            <person name="Lee S."/>
            <person name="Bess C."/>
            <person name="Blankenburg K."/>
            <person name="Forbes L."/>
            <person name="Fu Q."/>
            <person name="Gubbala S."/>
            <person name="Hirani K."/>
            <person name="Jayaseelan J.C."/>
            <person name="Lara F."/>
            <person name="Munidasa M."/>
            <person name="Palculict T."/>
            <person name="Patil S."/>
            <person name="Pu L.-L."/>
            <person name="Saada N."/>
            <person name="Tang L."/>
            <person name="Weissenberger G."/>
            <person name="Zhu Y."/>
            <person name="Hemphill L."/>
            <person name="Shang Y."/>
            <person name="Youmans B."/>
            <person name="Ayvaz T."/>
            <person name="Ross M."/>
            <person name="Santibanez J."/>
            <person name="Aqrawi P."/>
            <person name="Gross S."/>
            <person name="Joshi V."/>
            <person name="Fowler G."/>
            <person name="Nazareth L."/>
            <person name="Reid J."/>
            <person name="Worley K."/>
            <person name="Petrosino J."/>
            <person name="Highlander S."/>
            <person name="Gibbs R."/>
        </authorList>
    </citation>
    <scope>NUCLEOTIDE SEQUENCE [LARGE SCALE GENOMIC DNA]</scope>
    <source>
        <strain evidence="12">DSM 16973</strain>
    </source>
</reference>
<keyword evidence="4 9" id="KW-0963">Cytoplasm</keyword>
<dbReference type="GO" id="GO:0006302">
    <property type="term" value="P:double-strand break repair"/>
    <property type="evidence" value="ECO:0007669"/>
    <property type="project" value="TreeGrafter"/>
</dbReference>
<dbReference type="EMBL" id="AEEI01000008">
    <property type="protein sequence ID" value="EFM02810.1"/>
    <property type="molecule type" value="Genomic_DNA"/>
</dbReference>
<dbReference type="OrthoDB" id="9803889at2"/>
<dbReference type="PANTHER" id="PTHR32182">
    <property type="entry name" value="DNA REPLICATION AND REPAIR PROTEIN RECF"/>
    <property type="match status" value="1"/>
</dbReference>
<evidence type="ECO:0000259" key="11">
    <source>
        <dbReference type="Pfam" id="PF02463"/>
    </source>
</evidence>
<protein>
    <recommendedName>
        <fullName evidence="3 9">DNA replication and repair protein RecF</fullName>
    </recommendedName>
</protein>
<keyword evidence="9 10" id="KW-0227">DNA damage</keyword>
<dbReference type="GO" id="GO:0000731">
    <property type="term" value="P:DNA synthesis involved in DNA repair"/>
    <property type="evidence" value="ECO:0007669"/>
    <property type="project" value="TreeGrafter"/>
</dbReference>
<keyword evidence="6 9" id="KW-0547">Nucleotide-binding</keyword>
<evidence type="ECO:0000256" key="10">
    <source>
        <dbReference type="RuleBase" id="RU000578"/>
    </source>
</evidence>
<sequence length="371" mass="43174">MILSKISIINFKNIREAVLELSPKMNCFIGDNGEGKTNFLDAVYYLSFCRSASNPIDSQIICHEQDFFMLEGRYQTDEGEEVSVACSMKRGTKKHFKRNRKEYKRLSEHIGFIPLIQVSPSDITLIEGSSEERRRLMDIVISQYDRTYLETLTRYNKALQQRNTLLKMDDEPDETLLDIWETEMADAGELIFRRRDAFVQELMPTFQNFYQRISGDQEQVSLHYISHCQRGRLLDVIRRDRAKDRAVGHSLHGIHRDDLEMMLGGYPMKREGSQGQNKTFIISLKLAQFDFLRRTGNGTTPLLLLDDIFDKLDARRVEQIVHLVAGNHFGQIFITDTNRDHLDRILHNGDFDYKLFSVAHGEISEREESHV</sequence>
<keyword evidence="9 10" id="KW-0742">SOS response</keyword>
<evidence type="ECO:0000256" key="7">
    <source>
        <dbReference type="ARBA" id="ARBA00022840"/>
    </source>
</evidence>
<dbReference type="NCBIfam" id="TIGR00611">
    <property type="entry name" value="recf"/>
    <property type="match status" value="1"/>
</dbReference>
<evidence type="ECO:0000256" key="4">
    <source>
        <dbReference type="ARBA" id="ARBA00022490"/>
    </source>
</evidence>
<proteinExistence type="inferred from homology"/>
<dbReference type="InterPro" id="IPR018078">
    <property type="entry name" value="DNA-binding_RecF_CS"/>
</dbReference>
<dbReference type="HAMAP" id="MF_00365">
    <property type="entry name" value="RecF"/>
    <property type="match status" value="1"/>
</dbReference>
<dbReference type="Proteomes" id="UP000004394">
    <property type="component" value="Unassembled WGS sequence"/>
</dbReference>
<accession>E0NPT4</accession>
<dbReference type="GO" id="GO:0006260">
    <property type="term" value="P:DNA replication"/>
    <property type="evidence" value="ECO:0007669"/>
    <property type="project" value="UniProtKB-UniRule"/>
</dbReference>
<dbReference type="PANTHER" id="PTHR32182:SF0">
    <property type="entry name" value="DNA REPLICATION AND REPAIR PROTEIN RECF"/>
    <property type="match status" value="1"/>
</dbReference>
<keyword evidence="7 9" id="KW-0067">ATP-binding</keyword>
<evidence type="ECO:0000313" key="12">
    <source>
        <dbReference type="EMBL" id="EFM02810.1"/>
    </source>
</evidence>
<dbReference type="GO" id="GO:0005524">
    <property type="term" value="F:ATP binding"/>
    <property type="evidence" value="ECO:0007669"/>
    <property type="project" value="UniProtKB-UniRule"/>
</dbReference>
<dbReference type="AlphaFoldDB" id="E0NPT4"/>
<dbReference type="RefSeq" id="WP_006947873.1">
    <property type="nucleotide sequence ID" value="NZ_BAJI01000005.1"/>
</dbReference>
<feature type="binding site" evidence="9">
    <location>
        <begin position="30"/>
        <end position="37"/>
    </location>
    <ligand>
        <name>ATP</name>
        <dbReference type="ChEBI" id="CHEBI:30616"/>
    </ligand>
</feature>
<dbReference type="Gene3D" id="3.40.50.300">
    <property type="entry name" value="P-loop containing nucleotide triphosphate hydrolases"/>
    <property type="match status" value="1"/>
</dbReference>
<dbReference type="InterPro" id="IPR027417">
    <property type="entry name" value="P-loop_NTPase"/>
</dbReference>
<gene>
    <name evidence="9 12" type="primary">recF</name>
    <name evidence="12" type="ORF">HMPREF0658_0185</name>
</gene>
<dbReference type="GO" id="GO:0009432">
    <property type="term" value="P:SOS response"/>
    <property type="evidence" value="ECO:0007669"/>
    <property type="project" value="UniProtKB-UniRule"/>
</dbReference>